<gene>
    <name evidence="2" type="ORF">GJR95_30160</name>
</gene>
<dbReference type="EMBL" id="CP045997">
    <property type="protein sequence ID" value="QHV99010.1"/>
    <property type="molecule type" value="Genomic_DNA"/>
</dbReference>
<reference evidence="2 3" key="1">
    <citation type="submission" date="2019-11" db="EMBL/GenBank/DDBJ databases">
        <title>Spirosoma endbachense sp. nov., isolated from a natural salt meadow.</title>
        <authorList>
            <person name="Rojas J."/>
            <person name="Ambika Manirajan B."/>
            <person name="Ratering S."/>
            <person name="Suarez C."/>
            <person name="Geissler-Plaum R."/>
            <person name="Schnell S."/>
        </authorList>
    </citation>
    <scope>NUCLEOTIDE SEQUENCE [LARGE SCALE GENOMIC DNA]</scope>
    <source>
        <strain evidence="2 3">I-24</strain>
    </source>
</reference>
<feature type="transmembrane region" description="Helical" evidence="1">
    <location>
        <begin position="23"/>
        <end position="41"/>
    </location>
</feature>
<keyword evidence="1" id="KW-0812">Transmembrane</keyword>
<dbReference type="Proteomes" id="UP000464577">
    <property type="component" value="Chromosome"/>
</dbReference>
<dbReference type="RefSeq" id="WP_162389415.1">
    <property type="nucleotide sequence ID" value="NZ_CP045997.1"/>
</dbReference>
<organism evidence="2 3">
    <name type="scientific">Spirosoma endbachense</name>
    <dbReference type="NCBI Taxonomy" id="2666025"/>
    <lineage>
        <taxon>Bacteria</taxon>
        <taxon>Pseudomonadati</taxon>
        <taxon>Bacteroidota</taxon>
        <taxon>Cytophagia</taxon>
        <taxon>Cytophagales</taxon>
        <taxon>Cytophagaceae</taxon>
        <taxon>Spirosoma</taxon>
    </lineage>
</organism>
<keyword evidence="1" id="KW-0472">Membrane</keyword>
<sequence>MNVTIDDEPLPGDYYGVIYKGSLLIPLAGLVLTGIAVWYLLKNVNEGK</sequence>
<keyword evidence="1" id="KW-1133">Transmembrane helix</keyword>
<name>A0A6P1W503_9BACT</name>
<protein>
    <submittedName>
        <fullName evidence="2">Uncharacterized protein</fullName>
    </submittedName>
</protein>
<evidence type="ECO:0000313" key="2">
    <source>
        <dbReference type="EMBL" id="QHV99010.1"/>
    </source>
</evidence>
<proteinExistence type="predicted"/>
<evidence type="ECO:0000256" key="1">
    <source>
        <dbReference type="SAM" id="Phobius"/>
    </source>
</evidence>
<keyword evidence="3" id="KW-1185">Reference proteome</keyword>
<dbReference type="AlphaFoldDB" id="A0A6P1W503"/>
<dbReference type="KEGG" id="senf:GJR95_30160"/>
<evidence type="ECO:0000313" key="3">
    <source>
        <dbReference type="Proteomes" id="UP000464577"/>
    </source>
</evidence>
<accession>A0A6P1W503</accession>